<dbReference type="PANTHER" id="PTHR42971:SF1">
    <property type="entry name" value="TRNA (CYTIDINE(34)-2'-O)-METHYLTRANSFERASE"/>
    <property type="match status" value="1"/>
</dbReference>
<dbReference type="AlphaFoldDB" id="A0A7W6JTW3"/>
<dbReference type="PANTHER" id="PTHR42971">
    <property type="entry name" value="TRNA (CYTIDINE(34)-2'-O)-METHYLTRANSFERASE"/>
    <property type="match status" value="1"/>
</dbReference>
<evidence type="ECO:0000256" key="1">
    <source>
        <dbReference type="ARBA" id="ARBA00022490"/>
    </source>
</evidence>
<evidence type="ECO:0000256" key="3">
    <source>
        <dbReference type="ARBA" id="ARBA00022679"/>
    </source>
</evidence>
<proteinExistence type="inferred from homology"/>
<keyword evidence="1 6" id="KW-0963">Cytoplasm</keyword>
<comment type="function">
    <text evidence="6">Methylates the ribose at the nucleotide 34 wobble position in the two leucyl isoacceptors tRNA(Leu)(CmAA) and tRNA(Leu)(cmnm5UmAA). Catalyzes the methyl transfer from S-adenosyl-L-methionine to the 2'-OH of the wobble nucleotide.</text>
</comment>
<comment type="caution">
    <text evidence="6">Lacks conserved residue(s) required for the propagation of feature annotation.</text>
</comment>
<feature type="domain" description="tRNA/rRNA methyltransferase SpoU type" evidence="8">
    <location>
        <begin position="2"/>
        <end position="137"/>
    </location>
</feature>
<dbReference type="Proteomes" id="UP000557392">
    <property type="component" value="Unassembled WGS sequence"/>
</dbReference>
<dbReference type="InterPro" id="IPR001537">
    <property type="entry name" value="SpoU_MeTrfase"/>
</dbReference>
<feature type="binding site" evidence="6 7">
    <location>
        <position position="98"/>
    </location>
    <ligand>
        <name>S-adenosyl-L-methionine</name>
        <dbReference type="ChEBI" id="CHEBI:59789"/>
    </ligand>
</feature>
<keyword evidence="5 6" id="KW-0819">tRNA processing</keyword>
<dbReference type="GO" id="GO:0002130">
    <property type="term" value="P:wobble position ribose methylation"/>
    <property type="evidence" value="ECO:0007669"/>
    <property type="project" value="TreeGrafter"/>
</dbReference>
<evidence type="ECO:0000256" key="6">
    <source>
        <dbReference type="HAMAP-Rule" id="MF_01885"/>
    </source>
</evidence>
<keyword evidence="4 6" id="KW-0949">S-adenosyl-L-methionine</keyword>
<dbReference type="GO" id="GO:0003723">
    <property type="term" value="F:RNA binding"/>
    <property type="evidence" value="ECO:0007669"/>
    <property type="project" value="InterPro"/>
</dbReference>
<evidence type="ECO:0000256" key="4">
    <source>
        <dbReference type="ARBA" id="ARBA00022691"/>
    </source>
</evidence>
<sequence length="150" mass="16094">MRLALFEPDIAGNVGAVLRLGACFDTPVDLIEPMGFGWNDAAFRRAAMDYGGAADVVRHADFHEFAGKLPGRVILFTTRGSIPLTETVFQPGDTLLFGSESRGAPDYVHERADLAVRIPIRAGLRSLNLAVSAGISLAEALRQTNGFPPQ</sequence>
<dbReference type="EMBL" id="JACIEH010000002">
    <property type="protein sequence ID" value="MBB4098446.1"/>
    <property type="molecule type" value="Genomic_DNA"/>
</dbReference>
<keyword evidence="10" id="KW-1185">Reference proteome</keyword>
<organism evidence="9 10">
    <name type="scientific">Sphingomonas kyeonggiensis</name>
    <dbReference type="NCBI Taxonomy" id="1268553"/>
    <lineage>
        <taxon>Bacteria</taxon>
        <taxon>Pseudomonadati</taxon>
        <taxon>Pseudomonadota</taxon>
        <taxon>Alphaproteobacteria</taxon>
        <taxon>Sphingomonadales</taxon>
        <taxon>Sphingomonadaceae</taxon>
        <taxon>Sphingomonas</taxon>
    </lineage>
</organism>
<reference evidence="9 10" key="1">
    <citation type="submission" date="2020-08" db="EMBL/GenBank/DDBJ databases">
        <title>Genomic Encyclopedia of Type Strains, Phase IV (KMG-IV): sequencing the most valuable type-strain genomes for metagenomic binning, comparative biology and taxonomic classification.</title>
        <authorList>
            <person name="Goeker M."/>
        </authorList>
    </citation>
    <scope>NUCLEOTIDE SEQUENCE [LARGE SCALE GENOMIC DNA]</scope>
    <source>
        <strain evidence="9 10">DSM 101806</strain>
    </source>
</reference>
<dbReference type="InterPro" id="IPR016914">
    <property type="entry name" value="TrmL"/>
</dbReference>
<feature type="binding site" evidence="6 7">
    <location>
        <position position="118"/>
    </location>
    <ligand>
        <name>S-adenosyl-L-methionine</name>
        <dbReference type="ChEBI" id="CHEBI:59789"/>
    </ligand>
</feature>
<comment type="caution">
    <text evidence="9">The sequence shown here is derived from an EMBL/GenBank/DDBJ whole genome shotgun (WGS) entry which is preliminary data.</text>
</comment>
<evidence type="ECO:0000256" key="7">
    <source>
        <dbReference type="PIRSR" id="PIRSR029256-1"/>
    </source>
</evidence>
<dbReference type="RefSeq" id="WP_183997255.1">
    <property type="nucleotide sequence ID" value="NZ_JACIEH010000002.1"/>
</dbReference>
<protein>
    <recommendedName>
        <fullName evidence="6">tRNA (cytidine(34)-2'-O)-methyltransferase</fullName>
        <ecNumber evidence="6">2.1.1.207</ecNumber>
    </recommendedName>
    <alternativeName>
        <fullName evidence="6">tRNA (cytidine/uridine-2'-O-)-methyltransferase TrmL</fullName>
    </alternativeName>
</protein>
<dbReference type="SUPFAM" id="SSF75217">
    <property type="entry name" value="alpha/beta knot"/>
    <property type="match status" value="1"/>
</dbReference>
<evidence type="ECO:0000313" key="10">
    <source>
        <dbReference type="Proteomes" id="UP000557392"/>
    </source>
</evidence>
<comment type="catalytic activity">
    <reaction evidence="6">
        <text>cytidine(34) in tRNA + S-adenosyl-L-methionine = 2'-O-methylcytidine(34) in tRNA + S-adenosyl-L-homocysteine + H(+)</text>
        <dbReference type="Rhea" id="RHEA:43084"/>
        <dbReference type="Rhea" id="RHEA-COMP:10331"/>
        <dbReference type="Rhea" id="RHEA-COMP:10332"/>
        <dbReference type="ChEBI" id="CHEBI:15378"/>
        <dbReference type="ChEBI" id="CHEBI:57856"/>
        <dbReference type="ChEBI" id="CHEBI:59789"/>
        <dbReference type="ChEBI" id="CHEBI:74495"/>
        <dbReference type="ChEBI" id="CHEBI:82748"/>
        <dbReference type="EC" id="2.1.1.207"/>
    </reaction>
</comment>
<keyword evidence="3 6" id="KW-0808">Transferase</keyword>
<dbReference type="GO" id="GO:0005737">
    <property type="term" value="C:cytoplasm"/>
    <property type="evidence" value="ECO:0007669"/>
    <property type="project" value="UniProtKB-SubCell"/>
</dbReference>
<dbReference type="InterPro" id="IPR029026">
    <property type="entry name" value="tRNA_m1G_MTases_N"/>
</dbReference>
<name>A0A7W6JTW3_9SPHN</name>
<dbReference type="InterPro" id="IPR029028">
    <property type="entry name" value="Alpha/beta_knot_MTases"/>
</dbReference>
<dbReference type="Pfam" id="PF00588">
    <property type="entry name" value="SpoU_methylase"/>
    <property type="match status" value="1"/>
</dbReference>
<feature type="binding site" evidence="6 7">
    <location>
        <position position="126"/>
    </location>
    <ligand>
        <name>S-adenosyl-L-methionine</name>
        <dbReference type="ChEBI" id="CHEBI:59789"/>
    </ligand>
</feature>
<accession>A0A7W6JTW3</accession>
<dbReference type="Gene3D" id="3.40.1280.10">
    <property type="match status" value="1"/>
</dbReference>
<comment type="subunit">
    <text evidence="6">Homodimer.</text>
</comment>
<comment type="subcellular location">
    <subcellularLocation>
        <location evidence="6">Cytoplasm</location>
    </subcellularLocation>
</comment>
<dbReference type="CDD" id="cd18094">
    <property type="entry name" value="SpoU-like_TrmL"/>
    <property type="match status" value="1"/>
</dbReference>
<keyword evidence="2 6" id="KW-0489">Methyltransferase</keyword>
<evidence type="ECO:0000256" key="2">
    <source>
        <dbReference type="ARBA" id="ARBA00022603"/>
    </source>
</evidence>
<gene>
    <name evidence="6" type="primary">trmL</name>
    <name evidence="9" type="ORF">GGR46_002010</name>
</gene>
<evidence type="ECO:0000313" key="9">
    <source>
        <dbReference type="EMBL" id="MBB4098446.1"/>
    </source>
</evidence>
<dbReference type="HAMAP" id="MF_01885">
    <property type="entry name" value="tRNA_methyltr_TrmL"/>
    <property type="match status" value="1"/>
</dbReference>
<dbReference type="EC" id="2.1.1.207" evidence="6"/>
<dbReference type="GO" id="GO:0008175">
    <property type="term" value="F:tRNA methyltransferase activity"/>
    <property type="evidence" value="ECO:0007669"/>
    <property type="project" value="UniProtKB-UniRule"/>
</dbReference>
<comment type="similarity">
    <text evidence="6">Belongs to the class IV-like SAM-binding methyltransferase superfamily. RNA methyltransferase TrmH family. TrmL subfamily.</text>
</comment>
<dbReference type="GO" id="GO:0008757">
    <property type="term" value="F:S-adenosylmethionine-dependent methyltransferase activity"/>
    <property type="evidence" value="ECO:0007669"/>
    <property type="project" value="UniProtKB-UniRule"/>
</dbReference>
<comment type="catalytic activity">
    <reaction evidence="6">
        <text>5-carboxymethylaminomethyluridine(34) in tRNA(Leu) + S-adenosyl-L-methionine = 5-carboxymethylaminomethyl-2'-O-methyluridine(34) in tRNA(Leu) + S-adenosyl-L-homocysteine + H(+)</text>
        <dbReference type="Rhea" id="RHEA:43088"/>
        <dbReference type="Rhea" id="RHEA-COMP:10333"/>
        <dbReference type="Rhea" id="RHEA-COMP:10334"/>
        <dbReference type="ChEBI" id="CHEBI:15378"/>
        <dbReference type="ChEBI" id="CHEBI:57856"/>
        <dbReference type="ChEBI" id="CHEBI:59789"/>
        <dbReference type="ChEBI" id="CHEBI:74508"/>
        <dbReference type="ChEBI" id="CHEBI:74511"/>
        <dbReference type="EC" id="2.1.1.207"/>
    </reaction>
</comment>
<evidence type="ECO:0000256" key="5">
    <source>
        <dbReference type="ARBA" id="ARBA00022694"/>
    </source>
</evidence>
<dbReference type="PIRSF" id="PIRSF029256">
    <property type="entry name" value="SpoU_TrmH_prd"/>
    <property type="match status" value="1"/>
</dbReference>
<evidence type="ECO:0000259" key="8">
    <source>
        <dbReference type="Pfam" id="PF00588"/>
    </source>
</evidence>